<name>A0AA88SAV5_TACVA</name>
<feature type="compositionally biased region" description="Basic and acidic residues" evidence="1">
    <location>
        <begin position="98"/>
        <end position="109"/>
    </location>
</feature>
<proteinExistence type="predicted"/>
<feature type="region of interest" description="Disordered" evidence="1">
    <location>
        <begin position="75"/>
        <end position="122"/>
    </location>
</feature>
<evidence type="ECO:0000313" key="2">
    <source>
        <dbReference type="EMBL" id="KAK2825633.1"/>
    </source>
</evidence>
<dbReference type="EMBL" id="JAVHJS010000020">
    <property type="protein sequence ID" value="KAK2825633.1"/>
    <property type="molecule type" value="Genomic_DNA"/>
</dbReference>
<accession>A0AA88SAV5</accession>
<dbReference type="Proteomes" id="UP001187315">
    <property type="component" value="Unassembled WGS sequence"/>
</dbReference>
<evidence type="ECO:0000313" key="3">
    <source>
        <dbReference type="Proteomes" id="UP001187315"/>
    </source>
</evidence>
<comment type="caution">
    <text evidence="2">The sequence shown here is derived from an EMBL/GenBank/DDBJ whole genome shotgun (WGS) entry which is preliminary data.</text>
</comment>
<protein>
    <submittedName>
        <fullName evidence="2">Uncharacterized protein</fullName>
    </submittedName>
</protein>
<sequence>MEVSAKAENRASRRAAADSAVWLESRKKHNENIDEALHEAPQRLDQLELKGNSSTLTEPQNAVIPLRRTGDLSQISSKCTSKARAPKNHSLETTQGSTREHSRLKREQTRLGLSRKGLERWE</sequence>
<dbReference type="AlphaFoldDB" id="A0AA88SAV5"/>
<reference evidence="2" key="1">
    <citation type="submission" date="2023-08" db="EMBL/GenBank/DDBJ databases">
        <title>Pelteobagrus vachellii genome.</title>
        <authorList>
            <person name="Liu H."/>
        </authorList>
    </citation>
    <scope>NUCLEOTIDE SEQUENCE</scope>
    <source>
        <strain evidence="2">PRFRI_2022a</strain>
        <tissue evidence="2">Muscle</tissue>
    </source>
</reference>
<organism evidence="2 3">
    <name type="scientific">Tachysurus vachellii</name>
    <name type="common">Darkbarbel catfish</name>
    <name type="synonym">Pelteobagrus vachellii</name>
    <dbReference type="NCBI Taxonomy" id="175792"/>
    <lineage>
        <taxon>Eukaryota</taxon>
        <taxon>Metazoa</taxon>
        <taxon>Chordata</taxon>
        <taxon>Craniata</taxon>
        <taxon>Vertebrata</taxon>
        <taxon>Euteleostomi</taxon>
        <taxon>Actinopterygii</taxon>
        <taxon>Neopterygii</taxon>
        <taxon>Teleostei</taxon>
        <taxon>Ostariophysi</taxon>
        <taxon>Siluriformes</taxon>
        <taxon>Bagridae</taxon>
        <taxon>Tachysurus</taxon>
    </lineage>
</organism>
<gene>
    <name evidence="2" type="ORF">Q7C36_019560</name>
</gene>
<keyword evidence="3" id="KW-1185">Reference proteome</keyword>
<evidence type="ECO:0000256" key="1">
    <source>
        <dbReference type="SAM" id="MobiDB-lite"/>
    </source>
</evidence>